<dbReference type="Proteomes" id="UP000187203">
    <property type="component" value="Unassembled WGS sequence"/>
</dbReference>
<evidence type="ECO:0000313" key="2">
    <source>
        <dbReference type="Proteomes" id="UP000187203"/>
    </source>
</evidence>
<proteinExistence type="predicted"/>
<name>A0A1R3KUH5_9ROSI</name>
<comment type="caution">
    <text evidence="1">The sequence shown here is derived from an EMBL/GenBank/DDBJ whole genome shotgun (WGS) entry which is preliminary data.</text>
</comment>
<protein>
    <submittedName>
        <fullName evidence="1">Uncharacterized protein</fullName>
    </submittedName>
</protein>
<sequence>MIPKSREKKNSYRKRKRLTNSPCHLTSHTCTSMLSWILSQQQWDDFRWAEDRAARV</sequence>
<keyword evidence="2" id="KW-1185">Reference proteome</keyword>
<reference evidence="2" key="1">
    <citation type="submission" date="2013-09" db="EMBL/GenBank/DDBJ databases">
        <title>Corchorus olitorius genome sequencing.</title>
        <authorList>
            <person name="Alam M."/>
            <person name="Haque M.S."/>
            <person name="Islam M.S."/>
            <person name="Emdad E.M."/>
            <person name="Islam M.M."/>
            <person name="Ahmed B."/>
            <person name="Halim A."/>
            <person name="Hossen Q.M.M."/>
            <person name="Hossain M.Z."/>
            <person name="Ahmed R."/>
            <person name="Khan M.M."/>
            <person name="Islam R."/>
            <person name="Rashid M.M."/>
            <person name="Khan S.A."/>
            <person name="Rahman M.S."/>
            <person name="Alam M."/>
            <person name="Yahiya A.S."/>
            <person name="Khan M.S."/>
            <person name="Azam M.S."/>
            <person name="Haque T."/>
            <person name="Lashkar M.Z.H."/>
            <person name="Akhand A.I."/>
            <person name="Morshed G."/>
            <person name="Roy S."/>
            <person name="Uddin K.S."/>
            <person name="Rabeya T."/>
            <person name="Hossain A.S."/>
            <person name="Chowdhury A."/>
            <person name="Snigdha A.R."/>
            <person name="Mortoza M.S."/>
            <person name="Matin S.A."/>
            <person name="Hoque S.M.E."/>
            <person name="Islam M.K."/>
            <person name="Roy D.K."/>
            <person name="Haider R."/>
            <person name="Moosa M.M."/>
            <person name="Elias S.M."/>
            <person name="Hasan A.M."/>
            <person name="Jahan S."/>
            <person name="Shafiuddin M."/>
            <person name="Mahmood N."/>
            <person name="Shommy N.S."/>
        </authorList>
    </citation>
    <scope>NUCLEOTIDE SEQUENCE [LARGE SCALE GENOMIC DNA]</scope>
    <source>
        <strain evidence="2">cv. O-4</strain>
    </source>
</reference>
<dbReference type="AlphaFoldDB" id="A0A1R3KUH5"/>
<dbReference type="EMBL" id="AWUE01011322">
    <property type="protein sequence ID" value="OMP10740.1"/>
    <property type="molecule type" value="Genomic_DNA"/>
</dbReference>
<gene>
    <name evidence="1" type="ORF">COLO4_04299</name>
</gene>
<evidence type="ECO:0000313" key="1">
    <source>
        <dbReference type="EMBL" id="OMP10740.1"/>
    </source>
</evidence>
<accession>A0A1R3KUH5</accession>
<organism evidence="1 2">
    <name type="scientific">Corchorus olitorius</name>
    <dbReference type="NCBI Taxonomy" id="93759"/>
    <lineage>
        <taxon>Eukaryota</taxon>
        <taxon>Viridiplantae</taxon>
        <taxon>Streptophyta</taxon>
        <taxon>Embryophyta</taxon>
        <taxon>Tracheophyta</taxon>
        <taxon>Spermatophyta</taxon>
        <taxon>Magnoliopsida</taxon>
        <taxon>eudicotyledons</taxon>
        <taxon>Gunneridae</taxon>
        <taxon>Pentapetalae</taxon>
        <taxon>rosids</taxon>
        <taxon>malvids</taxon>
        <taxon>Malvales</taxon>
        <taxon>Malvaceae</taxon>
        <taxon>Grewioideae</taxon>
        <taxon>Apeibeae</taxon>
        <taxon>Corchorus</taxon>
    </lineage>
</organism>